<name>A0ACD5ZHX1_AVESA</name>
<accession>A0ACD5ZHX1</accession>
<organism evidence="1 2">
    <name type="scientific">Avena sativa</name>
    <name type="common">Oat</name>
    <dbReference type="NCBI Taxonomy" id="4498"/>
    <lineage>
        <taxon>Eukaryota</taxon>
        <taxon>Viridiplantae</taxon>
        <taxon>Streptophyta</taxon>
        <taxon>Embryophyta</taxon>
        <taxon>Tracheophyta</taxon>
        <taxon>Spermatophyta</taxon>
        <taxon>Magnoliopsida</taxon>
        <taxon>Liliopsida</taxon>
        <taxon>Poales</taxon>
        <taxon>Poaceae</taxon>
        <taxon>BOP clade</taxon>
        <taxon>Pooideae</taxon>
        <taxon>Poodae</taxon>
        <taxon>Poeae</taxon>
        <taxon>Poeae Chloroplast Group 1 (Aveneae type)</taxon>
        <taxon>Aveninae</taxon>
        <taxon>Avena</taxon>
    </lineage>
</organism>
<protein>
    <submittedName>
        <fullName evidence="1">Uncharacterized protein</fullName>
    </submittedName>
</protein>
<dbReference type="Proteomes" id="UP001732700">
    <property type="component" value="Chromosome 6D"/>
</dbReference>
<sequence>MSSAASPSTSPAPTRPPAMRRLSRLRRAGGDITSAASGGFLHLSLLASIRRRPSLPAHAQLLLLGLPLPAHAASRLLRPHLRSGNHLASLRLFLQILRDRHREPSPNACVETETVPNSHSLSAALAACSRHASPFPGLSTHAFLIKSGYASDLFAANSLLHFYSSFGLSSLARRLFDEMPVRNTVSFNTLIDSYVKLCCIDDALWTFRIMLDRGFRLDGWTVTALSGACAGLKDLRVAKAVHGVAMRALARKIFHSQEVAIRLVDMYVQCRGLVLARKVFDLAGEEARDLRLWSTMVSGYARSGEVKVARQLFNKMPKKDLVAWTALIDGYVQAGRYTQALVLFEEMDEAGFEADEVMLVTLISACVQYGALDVAERLHHRVRRNGLISRDARLATSFVDMYAKHGFIQIAMDVFSGVSDKFKTVELFNAMINGLAHGSFGEKAVALFDEMVSLGFHPDKITFTAVLCACSRSGLVSRGFEIFDAMVDMHGVEQDIKHYACMAEVLARDGRLDDAYHFIQNMPLKANKIIWSSLLRACRIHGNIKIGKLAEEQLLQFDPSCKAKTLLSDLFADGKKKERAARVRKAINHKPYQRHPKYSYIEWNGKVHQFGTTTGTSHPQAKEIKLILEDMSKQLHISGHSLSRRGTGHDSEMVALAFGLVNLVQDPQTPVKIVSNHRMHVSCHSSLKYLSKIYNRDICVNDGIRLHKMKQGSCSCMDYR</sequence>
<keyword evidence="2" id="KW-1185">Reference proteome</keyword>
<proteinExistence type="predicted"/>
<evidence type="ECO:0000313" key="2">
    <source>
        <dbReference type="Proteomes" id="UP001732700"/>
    </source>
</evidence>
<reference evidence="1" key="2">
    <citation type="submission" date="2025-09" db="UniProtKB">
        <authorList>
            <consortium name="EnsemblPlants"/>
        </authorList>
    </citation>
    <scope>IDENTIFICATION</scope>
</reference>
<evidence type="ECO:0000313" key="1">
    <source>
        <dbReference type="EnsemblPlants" id="AVESA.00010b.r2.6DG1151650.1.CDS.1"/>
    </source>
</evidence>
<reference evidence="1" key="1">
    <citation type="submission" date="2021-05" db="EMBL/GenBank/DDBJ databases">
        <authorList>
            <person name="Scholz U."/>
            <person name="Mascher M."/>
            <person name="Fiebig A."/>
        </authorList>
    </citation>
    <scope>NUCLEOTIDE SEQUENCE [LARGE SCALE GENOMIC DNA]</scope>
</reference>
<dbReference type="EnsemblPlants" id="AVESA.00010b.r2.6DG1151650.1">
    <property type="protein sequence ID" value="AVESA.00010b.r2.6DG1151650.1.CDS.1"/>
    <property type="gene ID" value="AVESA.00010b.r2.6DG1151650"/>
</dbReference>